<dbReference type="GO" id="GO:0004817">
    <property type="term" value="F:cysteine-tRNA ligase activity"/>
    <property type="evidence" value="ECO:0007669"/>
    <property type="project" value="UniProtKB-UniRule"/>
</dbReference>
<evidence type="ECO:0000256" key="6">
    <source>
        <dbReference type="ARBA" id="ARBA00022723"/>
    </source>
</evidence>
<evidence type="ECO:0000256" key="5">
    <source>
        <dbReference type="ARBA" id="ARBA00022598"/>
    </source>
</evidence>
<dbReference type="InterPro" id="IPR015803">
    <property type="entry name" value="Cys-tRNA-ligase"/>
</dbReference>
<protein>
    <recommendedName>
        <fullName evidence="13">Cysteine--tRNA ligase</fullName>
        <ecNumber evidence="13">6.1.1.16</ecNumber>
    </recommendedName>
    <alternativeName>
        <fullName evidence="13">Cysteinyl-tRNA synthetase</fullName>
        <shortName evidence="13">CysRS</shortName>
    </alternativeName>
</protein>
<comment type="subunit">
    <text evidence="3 13">Monomer.</text>
</comment>
<keyword evidence="7 13" id="KW-0547">Nucleotide-binding</keyword>
<reference evidence="15 16" key="1">
    <citation type="journal article" date="2015" name="Microbiome">
        <title>Genomic resolution of linkages in carbon, nitrogen, and sulfur cycling among widespread estuary sediment bacteria.</title>
        <authorList>
            <person name="Baker B.J."/>
            <person name="Lazar C.S."/>
            <person name="Teske A.P."/>
            <person name="Dick G.J."/>
        </authorList>
    </citation>
    <scope>NUCLEOTIDE SEQUENCE [LARGE SCALE GENOMIC DNA]</scope>
    <source>
        <strain evidence="15">SM23_60</strain>
    </source>
</reference>
<dbReference type="SUPFAM" id="SSF47323">
    <property type="entry name" value="Anticodon-binding domain of a subclass of class I aminoacyl-tRNA synthetases"/>
    <property type="match status" value="1"/>
</dbReference>
<dbReference type="SUPFAM" id="SSF52374">
    <property type="entry name" value="Nucleotidylyl transferase"/>
    <property type="match status" value="1"/>
</dbReference>
<comment type="catalytic activity">
    <reaction evidence="12 13">
        <text>tRNA(Cys) + L-cysteine + ATP = L-cysteinyl-tRNA(Cys) + AMP + diphosphate</text>
        <dbReference type="Rhea" id="RHEA:17773"/>
        <dbReference type="Rhea" id="RHEA-COMP:9661"/>
        <dbReference type="Rhea" id="RHEA-COMP:9679"/>
        <dbReference type="ChEBI" id="CHEBI:30616"/>
        <dbReference type="ChEBI" id="CHEBI:33019"/>
        <dbReference type="ChEBI" id="CHEBI:35235"/>
        <dbReference type="ChEBI" id="CHEBI:78442"/>
        <dbReference type="ChEBI" id="CHEBI:78517"/>
        <dbReference type="ChEBI" id="CHEBI:456215"/>
        <dbReference type="EC" id="6.1.1.16"/>
    </reaction>
</comment>
<evidence type="ECO:0000256" key="1">
    <source>
        <dbReference type="ARBA" id="ARBA00004496"/>
    </source>
</evidence>
<evidence type="ECO:0000256" key="7">
    <source>
        <dbReference type="ARBA" id="ARBA00022741"/>
    </source>
</evidence>
<evidence type="ECO:0000256" key="8">
    <source>
        <dbReference type="ARBA" id="ARBA00022833"/>
    </source>
</evidence>
<dbReference type="Proteomes" id="UP000051096">
    <property type="component" value="Unassembled WGS sequence"/>
</dbReference>
<feature type="binding site" evidence="13">
    <location>
        <position position="29"/>
    </location>
    <ligand>
        <name>Zn(2+)</name>
        <dbReference type="ChEBI" id="CHEBI:29105"/>
    </ligand>
</feature>
<organism evidence="15 16">
    <name type="scientific">candidate division WOR_3 bacterium SM23_60</name>
    <dbReference type="NCBI Taxonomy" id="1703780"/>
    <lineage>
        <taxon>Bacteria</taxon>
        <taxon>Bacteria division WOR-3</taxon>
    </lineage>
</organism>
<accession>A0A0S8GBY0</accession>
<evidence type="ECO:0000256" key="3">
    <source>
        <dbReference type="ARBA" id="ARBA00011245"/>
    </source>
</evidence>
<keyword evidence="8 13" id="KW-0862">Zinc</keyword>
<dbReference type="InterPro" id="IPR014729">
    <property type="entry name" value="Rossmann-like_a/b/a_fold"/>
</dbReference>
<dbReference type="GO" id="GO:0005524">
    <property type="term" value="F:ATP binding"/>
    <property type="evidence" value="ECO:0007669"/>
    <property type="project" value="UniProtKB-UniRule"/>
</dbReference>
<evidence type="ECO:0000256" key="13">
    <source>
        <dbReference type="HAMAP-Rule" id="MF_00041"/>
    </source>
</evidence>
<name>A0A0S8GBY0_UNCW3</name>
<dbReference type="Pfam" id="PF01406">
    <property type="entry name" value="tRNA-synt_1e"/>
    <property type="match status" value="1"/>
</dbReference>
<dbReference type="Pfam" id="PF09190">
    <property type="entry name" value="DALR_2"/>
    <property type="match status" value="1"/>
</dbReference>
<comment type="similarity">
    <text evidence="2 13">Belongs to the class-I aminoacyl-tRNA synthetase family.</text>
</comment>
<evidence type="ECO:0000256" key="12">
    <source>
        <dbReference type="ARBA" id="ARBA00047398"/>
    </source>
</evidence>
<dbReference type="InterPro" id="IPR032678">
    <property type="entry name" value="tRNA-synt_1_cat_dom"/>
</dbReference>
<dbReference type="Gene3D" id="3.40.50.620">
    <property type="entry name" value="HUPs"/>
    <property type="match status" value="1"/>
</dbReference>
<evidence type="ECO:0000313" key="15">
    <source>
        <dbReference type="EMBL" id="KPK70549.1"/>
    </source>
</evidence>
<feature type="short sequence motif" description="'HIGH' region" evidence="13">
    <location>
        <begin position="31"/>
        <end position="41"/>
    </location>
</feature>
<comment type="subcellular location">
    <subcellularLocation>
        <location evidence="1 13">Cytoplasm</location>
    </subcellularLocation>
</comment>
<comment type="cofactor">
    <cofactor evidence="13">
        <name>Zn(2+)</name>
        <dbReference type="ChEBI" id="CHEBI:29105"/>
    </cofactor>
    <text evidence="13">Binds 1 zinc ion per subunit.</text>
</comment>
<feature type="binding site" evidence="13">
    <location>
        <position position="209"/>
    </location>
    <ligand>
        <name>Zn(2+)</name>
        <dbReference type="ChEBI" id="CHEBI:29105"/>
    </ligand>
</feature>
<dbReference type="PRINTS" id="PR00983">
    <property type="entry name" value="TRNASYNTHCYS"/>
</dbReference>
<dbReference type="AlphaFoldDB" id="A0A0S8GBY0"/>
<keyword evidence="5 13" id="KW-0436">Ligase</keyword>
<dbReference type="InterPro" id="IPR009080">
    <property type="entry name" value="tRNAsynth_Ia_anticodon-bd"/>
</dbReference>
<keyword evidence="11 13" id="KW-0030">Aminoacyl-tRNA synthetase</keyword>
<dbReference type="PANTHER" id="PTHR10890">
    <property type="entry name" value="CYSTEINYL-TRNA SYNTHETASE"/>
    <property type="match status" value="1"/>
</dbReference>
<evidence type="ECO:0000256" key="11">
    <source>
        <dbReference type="ARBA" id="ARBA00023146"/>
    </source>
</evidence>
<evidence type="ECO:0000256" key="10">
    <source>
        <dbReference type="ARBA" id="ARBA00022917"/>
    </source>
</evidence>
<evidence type="ECO:0000256" key="9">
    <source>
        <dbReference type="ARBA" id="ARBA00022840"/>
    </source>
</evidence>
<keyword evidence="9 13" id="KW-0067">ATP-binding</keyword>
<dbReference type="InterPro" id="IPR024909">
    <property type="entry name" value="Cys-tRNA/MSH_ligase"/>
</dbReference>
<keyword evidence="4 13" id="KW-0963">Cytoplasm</keyword>
<dbReference type="NCBIfam" id="TIGR00435">
    <property type="entry name" value="cysS"/>
    <property type="match status" value="1"/>
</dbReference>
<keyword evidence="10 13" id="KW-0648">Protein biosynthesis</keyword>
<dbReference type="EMBL" id="LJUO01000087">
    <property type="protein sequence ID" value="KPK70549.1"/>
    <property type="molecule type" value="Genomic_DNA"/>
</dbReference>
<dbReference type="PATRIC" id="fig|1703780.3.peg.639"/>
<comment type="caution">
    <text evidence="15">The sequence shown here is derived from an EMBL/GenBank/DDBJ whole genome shotgun (WGS) entry which is preliminary data.</text>
</comment>
<feature type="binding site" evidence="13">
    <location>
        <position position="269"/>
    </location>
    <ligand>
        <name>ATP</name>
        <dbReference type="ChEBI" id="CHEBI:30616"/>
    </ligand>
</feature>
<evidence type="ECO:0000256" key="4">
    <source>
        <dbReference type="ARBA" id="ARBA00022490"/>
    </source>
</evidence>
<proteinExistence type="inferred from homology"/>
<dbReference type="SMART" id="SM00840">
    <property type="entry name" value="DALR_2"/>
    <property type="match status" value="1"/>
</dbReference>
<dbReference type="GO" id="GO:0005737">
    <property type="term" value="C:cytoplasm"/>
    <property type="evidence" value="ECO:0007669"/>
    <property type="project" value="UniProtKB-SubCell"/>
</dbReference>
<feature type="domain" description="Cysteinyl-tRNA synthetase class Ia DALR" evidence="14">
    <location>
        <begin position="340"/>
        <end position="398"/>
    </location>
</feature>
<dbReference type="GO" id="GO:0008270">
    <property type="term" value="F:zinc ion binding"/>
    <property type="evidence" value="ECO:0007669"/>
    <property type="project" value="UniProtKB-UniRule"/>
</dbReference>
<dbReference type="EC" id="6.1.1.16" evidence="13"/>
<dbReference type="CDD" id="cd00672">
    <property type="entry name" value="CysRS_core"/>
    <property type="match status" value="1"/>
</dbReference>
<dbReference type="PANTHER" id="PTHR10890:SF3">
    <property type="entry name" value="CYSTEINE--TRNA LIGASE, CYTOPLASMIC"/>
    <property type="match status" value="1"/>
</dbReference>
<feature type="short sequence motif" description="'KMSKS' region" evidence="13">
    <location>
        <begin position="266"/>
        <end position="270"/>
    </location>
</feature>
<feature type="binding site" evidence="13">
    <location>
        <position position="234"/>
    </location>
    <ligand>
        <name>Zn(2+)</name>
        <dbReference type="ChEBI" id="CHEBI:29105"/>
    </ligand>
</feature>
<evidence type="ECO:0000313" key="16">
    <source>
        <dbReference type="Proteomes" id="UP000051096"/>
    </source>
</evidence>
<evidence type="ECO:0000259" key="14">
    <source>
        <dbReference type="SMART" id="SM00840"/>
    </source>
</evidence>
<dbReference type="InterPro" id="IPR015273">
    <property type="entry name" value="Cys-tRNA-synt_Ia_DALR"/>
</dbReference>
<gene>
    <name evidence="13" type="primary">cysS</name>
    <name evidence="15" type="ORF">AMJ87_08680</name>
</gene>
<keyword evidence="6 13" id="KW-0479">Metal-binding</keyword>
<evidence type="ECO:0000256" key="2">
    <source>
        <dbReference type="ARBA" id="ARBA00005594"/>
    </source>
</evidence>
<dbReference type="FunFam" id="3.40.50.620:FF:000068">
    <property type="entry name" value="Cysteine--tRNA ligase"/>
    <property type="match status" value="1"/>
</dbReference>
<feature type="binding site" evidence="13">
    <location>
        <position position="238"/>
    </location>
    <ligand>
        <name>Zn(2+)</name>
        <dbReference type="ChEBI" id="CHEBI:29105"/>
    </ligand>
</feature>
<dbReference type="HAMAP" id="MF_00041">
    <property type="entry name" value="Cys_tRNA_synth"/>
    <property type="match status" value="1"/>
</dbReference>
<dbReference type="Gene3D" id="1.20.120.1910">
    <property type="entry name" value="Cysteine-tRNA ligase, C-terminal anti-codon recognition domain"/>
    <property type="match status" value="1"/>
</dbReference>
<dbReference type="GO" id="GO:0006423">
    <property type="term" value="P:cysteinyl-tRNA aminoacylation"/>
    <property type="evidence" value="ECO:0007669"/>
    <property type="project" value="UniProtKB-UniRule"/>
</dbReference>
<sequence length="487" mass="56985">MVLRLYNTLTKKTEDFEPKVKNTVGVYTCGLTVQGRPHVGHIRAALTRDIIVRWLEHLNYHVMSVENFTDIDDKVIEKQQESGRDWRMIAGTHIREYMAACDRLNIKQASFYPRASQHIEEIIKLVQMLVDKGYAYENAGDVYFRVRNYKDYGKLSNKTIDELISGARIAPHETKEDPLDFALWKAAKPGEPYWFSPWGKGRPGWHIECSAMSMYHLGESCDIHTGGEDLIFPHHENEIAQSVAATGKEFFRYWLHTGWVTLGGEKMAKSTGHYFLIGDILKDYAPNVIRLYLLKTHYRTQIEFSKERLDEAKNAYSRIDDFLSRFRDLEGTEEPLRQDEFSGAMNNDLNTSRALSIIFDLVSAGYETKDEKERRSIASSVRQYLRLLGFREKTERPFRELTDVLEDVLLKLRDVERSRMFEAVARKFLVDFVAIRDEDDFFPIMLNLLLFMRDELRKEKNYEMADYIRKRITEKGILVQDMKIEHL</sequence>